<evidence type="ECO:0000256" key="1">
    <source>
        <dbReference type="SAM" id="Phobius"/>
    </source>
</evidence>
<evidence type="ECO:0000313" key="3">
    <source>
        <dbReference type="Proteomes" id="UP000598775"/>
    </source>
</evidence>
<organism evidence="2 3">
    <name type="scientific">Subtercola lobariae</name>
    <dbReference type="NCBI Taxonomy" id="1588641"/>
    <lineage>
        <taxon>Bacteria</taxon>
        <taxon>Bacillati</taxon>
        <taxon>Actinomycetota</taxon>
        <taxon>Actinomycetes</taxon>
        <taxon>Micrococcales</taxon>
        <taxon>Microbacteriaceae</taxon>
        <taxon>Subtercola</taxon>
    </lineage>
</organism>
<sequence>MISIWTFLLSLVIFFASVAAVIYSFRDGNRIAIVLALDAGIISALGLVLNATTRGELMGTDLLVFCALPLAFAIAAAALCRFARDRGALDPA</sequence>
<dbReference type="Proteomes" id="UP000598775">
    <property type="component" value="Unassembled WGS sequence"/>
</dbReference>
<comment type="caution">
    <text evidence="2">The sequence shown here is derived from an EMBL/GenBank/DDBJ whole genome shotgun (WGS) entry which is preliminary data.</text>
</comment>
<keyword evidence="3" id="KW-1185">Reference proteome</keyword>
<accession>A0A917B2R2</accession>
<feature type="transmembrane region" description="Helical" evidence="1">
    <location>
        <begin position="30"/>
        <end position="50"/>
    </location>
</feature>
<evidence type="ECO:0000313" key="2">
    <source>
        <dbReference type="EMBL" id="GGF19689.1"/>
    </source>
</evidence>
<feature type="transmembrane region" description="Helical" evidence="1">
    <location>
        <begin position="62"/>
        <end position="84"/>
    </location>
</feature>
<dbReference type="AlphaFoldDB" id="A0A917B2R2"/>
<dbReference type="EMBL" id="BMGP01000002">
    <property type="protein sequence ID" value="GGF19689.1"/>
    <property type="molecule type" value="Genomic_DNA"/>
</dbReference>
<reference evidence="2 3" key="1">
    <citation type="journal article" date="2014" name="Int. J. Syst. Evol. Microbiol.">
        <title>Complete genome sequence of Corynebacterium casei LMG S-19264T (=DSM 44701T), isolated from a smear-ripened cheese.</title>
        <authorList>
            <consortium name="US DOE Joint Genome Institute (JGI-PGF)"/>
            <person name="Walter F."/>
            <person name="Albersmeier A."/>
            <person name="Kalinowski J."/>
            <person name="Ruckert C."/>
        </authorList>
    </citation>
    <scope>NUCLEOTIDE SEQUENCE [LARGE SCALE GENOMIC DNA]</scope>
    <source>
        <strain evidence="2 3">CGMCC 1.12976</strain>
    </source>
</reference>
<keyword evidence="1" id="KW-0472">Membrane</keyword>
<proteinExistence type="predicted"/>
<keyword evidence="1" id="KW-0812">Transmembrane</keyword>
<dbReference type="RefSeq" id="WP_188675188.1">
    <property type="nucleotide sequence ID" value="NZ_BMGP01000002.1"/>
</dbReference>
<name>A0A917B2R2_9MICO</name>
<protein>
    <submittedName>
        <fullName evidence="2">Uncharacterized protein</fullName>
    </submittedName>
</protein>
<gene>
    <name evidence="2" type="ORF">GCM10011399_11630</name>
</gene>
<keyword evidence="1" id="KW-1133">Transmembrane helix</keyword>